<keyword evidence="5 8" id="KW-0812">Transmembrane</keyword>
<proteinExistence type="inferred from homology"/>
<keyword evidence="7 8" id="KW-0472">Membrane</keyword>
<evidence type="ECO:0000313" key="10">
    <source>
        <dbReference type="EMBL" id="MFC6837055.1"/>
    </source>
</evidence>
<dbReference type="SUPFAM" id="SSF161098">
    <property type="entry name" value="MetI-like"/>
    <property type="match status" value="1"/>
</dbReference>
<dbReference type="EMBL" id="JBHSXM010000001">
    <property type="protein sequence ID" value="MFC6837055.1"/>
    <property type="molecule type" value="Genomic_DNA"/>
</dbReference>
<dbReference type="RefSeq" id="WP_304448725.1">
    <property type="nucleotide sequence ID" value="NZ_JARRAH010000001.1"/>
</dbReference>
<feature type="transmembrane region" description="Helical" evidence="8">
    <location>
        <begin position="152"/>
        <end position="171"/>
    </location>
</feature>
<dbReference type="NCBIfam" id="TIGR00974">
    <property type="entry name" value="3a0107s02c"/>
    <property type="match status" value="1"/>
</dbReference>
<feature type="transmembrane region" description="Helical" evidence="8">
    <location>
        <begin position="92"/>
        <end position="115"/>
    </location>
</feature>
<gene>
    <name evidence="10" type="primary">pstA</name>
    <name evidence="10" type="ORF">ACFQHK_11120</name>
</gene>
<comment type="caution">
    <text evidence="10">The sequence shown here is derived from an EMBL/GenBank/DDBJ whole genome shotgun (WGS) entry which is preliminary data.</text>
</comment>
<feature type="transmembrane region" description="Helical" evidence="8">
    <location>
        <begin position="419"/>
        <end position="441"/>
    </location>
</feature>
<keyword evidence="3" id="KW-0813">Transport</keyword>
<comment type="caution">
    <text evidence="8">Lacks conserved residue(s) required for the propagation of feature annotation.</text>
</comment>
<sequence length="571" mass="59895">MASETVSETTTSDAGTEQISRLRGTLFEGVTLGATMFGILTVAGLLLYVANDAIRPLSADPGWHLVFFLTLVVPSLALVTYFYTRDGKAVDVAYASLGIPVVGLLVGGGLVVLFIEIISAAEWLGLALGLLVGATLVYAHRRFRPEAALERLFVLLAAPLLAVVGIPALSVDFTFVTPVTRTELFGIAFSTPQLLPGVPDLFLALPVLPLDWMMLLVSVTLPAALVAGRAIAARRNDERGLVETVVATLVVVSAGAYVTPLVGLSSEHWVLLATVVLLPLGFYLEGVVRRREGLSGLLFPVVVVGGALLGAVLAETFGFAGPDPWIDWGFLTSATSTTPEDAGIYPALVGSVLMLVVIIASAFPVGVGAAIYLEEYAPDTGLVGKLVTLIEINIGNLAGVPSVVYGLLGLAIFVRAMSLGSGTVIVGGFTVGLLILPIVIISAQESIRAVPDSMRQASYGMGATRWQTTRNVVLPEALPGVLTGTILALGRAIGETAPLLMIGAAASVRTTPNGFFSRFSAMPRQIFSWSSELQPEFRYGVLAAGVVTLLVVLLLMNGTAIVIRNKYQRGS</sequence>
<comment type="subcellular location">
    <subcellularLocation>
        <location evidence="1 8">Cell membrane</location>
        <topology evidence="1 8">Multi-pass membrane protein</topology>
    </subcellularLocation>
</comment>
<feature type="transmembrane region" description="Helical" evidence="8">
    <location>
        <begin position="121"/>
        <end position="140"/>
    </location>
</feature>
<evidence type="ECO:0000256" key="1">
    <source>
        <dbReference type="ARBA" id="ARBA00004651"/>
    </source>
</evidence>
<evidence type="ECO:0000256" key="4">
    <source>
        <dbReference type="ARBA" id="ARBA00022475"/>
    </source>
</evidence>
<evidence type="ECO:0000256" key="7">
    <source>
        <dbReference type="ARBA" id="ARBA00023136"/>
    </source>
</evidence>
<dbReference type="InterPro" id="IPR000515">
    <property type="entry name" value="MetI-like"/>
</dbReference>
<evidence type="ECO:0000256" key="3">
    <source>
        <dbReference type="ARBA" id="ARBA00022448"/>
    </source>
</evidence>
<accession>A0ABD5U9C0</accession>
<dbReference type="Pfam" id="PF00528">
    <property type="entry name" value="BPD_transp_1"/>
    <property type="match status" value="1"/>
</dbReference>
<feature type="domain" description="ABC transmembrane type-1" evidence="9">
    <location>
        <begin position="348"/>
        <end position="560"/>
    </location>
</feature>
<keyword evidence="11" id="KW-1185">Reference proteome</keyword>
<dbReference type="PANTHER" id="PTHR43470">
    <property type="entry name" value="PHOSPHATE TRANSPORT SYSTEM PERMEASE PROTEIN PSTA-RELATED"/>
    <property type="match status" value="1"/>
</dbReference>
<dbReference type="InterPro" id="IPR035906">
    <property type="entry name" value="MetI-like_sf"/>
</dbReference>
<dbReference type="InterPro" id="IPR005672">
    <property type="entry name" value="Phosphate_PstA"/>
</dbReference>
<keyword evidence="4 8" id="KW-1003">Cell membrane</keyword>
<feature type="transmembrane region" description="Helical" evidence="8">
    <location>
        <begin position="344"/>
        <end position="373"/>
    </location>
</feature>
<dbReference type="Gene3D" id="1.10.3720.10">
    <property type="entry name" value="MetI-like"/>
    <property type="match status" value="1"/>
</dbReference>
<keyword evidence="6 8" id="KW-1133">Transmembrane helix</keyword>
<evidence type="ECO:0000256" key="5">
    <source>
        <dbReference type="ARBA" id="ARBA00022692"/>
    </source>
</evidence>
<protein>
    <recommendedName>
        <fullName evidence="8">Phosphate transport system permease protein PstA</fullName>
    </recommendedName>
</protein>
<dbReference type="CDD" id="cd06261">
    <property type="entry name" value="TM_PBP2"/>
    <property type="match status" value="1"/>
</dbReference>
<comment type="similarity">
    <text evidence="2 8">Belongs to the binding-protein-dependent transport system permease family. CysTW subfamily.</text>
</comment>
<feature type="transmembrane region" description="Helical" evidence="8">
    <location>
        <begin position="539"/>
        <end position="563"/>
    </location>
</feature>
<evidence type="ECO:0000256" key="2">
    <source>
        <dbReference type="ARBA" id="ARBA00007069"/>
    </source>
</evidence>
<feature type="transmembrane region" description="Helical" evidence="8">
    <location>
        <begin position="268"/>
        <end position="285"/>
    </location>
</feature>
<dbReference type="GO" id="GO:0005886">
    <property type="term" value="C:plasma membrane"/>
    <property type="evidence" value="ECO:0007669"/>
    <property type="project" value="UniProtKB-SubCell"/>
</dbReference>
<reference evidence="10 11" key="1">
    <citation type="journal article" date="2019" name="Int. J. Syst. Evol. Microbiol.">
        <title>The Global Catalogue of Microorganisms (GCM) 10K type strain sequencing project: providing services to taxonomists for standard genome sequencing and annotation.</title>
        <authorList>
            <consortium name="The Broad Institute Genomics Platform"/>
            <consortium name="The Broad Institute Genome Sequencing Center for Infectious Disease"/>
            <person name="Wu L."/>
            <person name="Ma J."/>
        </authorList>
    </citation>
    <scope>NUCLEOTIDE SEQUENCE [LARGE SCALE GENOMIC DNA]</scope>
    <source>
        <strain evidence="10 11">PSRA2</strain>
    </source>
</reference>
<dbReference type="AlphaFoldDB" id="A0ABD5U9C0"/>
<feature type="transmembrane region" description="Helical" evidence="8">
    <location>
        <begin position="297"/>
        <end position="320"/>
    </location>
</feature>
<feature type="transmembrane region" description="Helical" evidence="8">
    <location>
        <begin position="62"/>
        <end position="83"/>
    </location>
</feature>
<name>A0ABD5U9C0_9EURY</name>
<organism evidence="10 11">
    <name type="scientific">Halomarina ordinaria</name>
    <dbReference type="NCBI Taxonomy" id="3033939"/>
    <lineage>
        <taxon>Archaea</taxon>
        <taxon>Methanobacteriati</taxon>
        <taxon>Methanobacteriota</taxon>
        <taxon>Stenosarchaea group</taxon>
        <taxon>Halobacteria</taxon>
        <taxon>Halobacteriales</taxon>
        <taxon>Natronomonadaceae</taxon>
        <taxon>Halomarina</taxon>
    </lineage>
</organism>
<feature type="transmembrane region" description="Helical" evidence="8">
    <location>
        <begin position="244"/>
        <end position="262"/>
    </location>
</feature>
<dbReference type="PANTHER" id="PTHR43470:SF5">
    <property type="entry name" value="PHOSPHATE TRANSPORT SYSTEM PERMEASE PROTEIN PSTA"/>
    <property type="match status" value="1"/>
</dbReference>
<evidence type="ECO:0000256" key="8">
    <source>
        <dbReference type="RuleBase" id="RU363043"/>
    </source>
</evidence>
<feature type="transmembrane region" description="Helical" evidence="8">
    <location>
        <begin position="212"/>
        <end position="232"/>
    </location>
</feature>
<feature type="transmembrane region" description="Helical" evidence="8">
    <location>
        <begin position="394"/>
        <end position="413"/>
    </location>
</feature>
<evidence type="ECO:0000259" key="9">
    <source>
        <dbReference type="PROSITE" id="PS50928"/>
    </source>
</evidence>
<dbReference type="Proteomes" id="UP001596406">
    <property type="component" value="Unassembled WGS sequence"/>
</dbReference>
<evidence type="ECO:0000256" key="6">
    <source>
        <dbReference type="ARBA" id="ARBA00022989"/>
    </source>
</evidence>
<feature type="transmembrane region" description="Helical" evidence="8">
    <location>
        <begin position="30"/>
        <end position="50"/>
    </location>
</feature>
<dbReference type="PROSITE" id="PS50928">
    <property type="entry name" value="ABC_TM1"/>
    <property type="match status" value="1"/>
</dbReference>
<evidence type="ECO:0000313" key="11">
    <source>
        <dbReference type="Proteomes" id="UP001596406"/>
    </source>
</evidence>